<feature type="domain" description="PucR C-terminal helix-turn-helix" evidence="1">
    <location>
        <begin position="1"/>
        <end position="36"/>
    </location>
</feature>
<dbReference type="EMBL" id="JAOF01000001">
    <property type="protein sequence ID" value="EUA48338.1"/>
    <property type="molecule type" value="Genomic_DNA"/>
</dbReference>
<reference evidence="2 3" key="1">
    <citation type="submission" date="2013-12" db="EMBL/GenBank/DDBJ databases">
        <authorList>
            <person name="Madinger N."/>
            <person name="Lenaerts A."/>
            <person name="Ordway D."/>
            <person name="DeGroote M.A."/>
            <person name="Parker T."/>
            <person name="Sizemore C."/>
            <person name="Tallon L.J."/>
            <person name="Sadzewicz L.K."/>
            <person name="Sengamalay N."/>
            <person name="Fraser C.M."/>
            <person name="Hine E."/>
            <person name="Shefchek K.A."/>
            <person name="Das S.P."/>
            <person name="Tettelin H."/>
        </authorList>
    </citation>
    <scope>NUCLEOTIDE SEQUENCE [LARGE SCALE GENOMIC DNA]</scope>
    <source>
        <strain evidence="2 3">21</strain>
    </source>
</reference>
<dbReference type="InterPro" id="IPR025736">
    <property type="entry name" value="PucR_C-HTH_dom"/>
</dbReference>
<dbReference type="InterPro" id="IPR042070">
    <property type="entry name" value="PucR_C-HTH_sf"/>
</dbReference>
<dbReference type="Proteomes" id="UP000020103">
    <property type="component" value="Unassembled WGS sequence"/>
</dbReference>
<name>A0A829Q7S8_9MYCO</name>
<evidence type="ECO:0000313" key="3">
    <source>
        <dbReference type="Proteomes" id="UP000020103"/>
    </source>
</evidence>
<accession>A0A829Q7S8</accession>
<dbReference type="Gene3D" id="1.10.10.2840">
    <property type="entry name" value="PucR C-terminal helix-turn-helix domain"/>
    <property type="match status" value="1"/>
</dbReference>
<gene>
    <name evidence="2" type="ORF">I543_1560</name>
</gene>
<evidence type="ECO:0000259" key="1">
    <source>
        <dbReference type="Pfam" id="PF13556"/>
    </source>
</evidence>
<evidence type="ECO:0000313" key="2">
    <source>
        <dbReference type="EMBL" id="EUA48338.1"/>
    </source>
</evidence>
<comment type="caution">
    <text evidence="2">The sequence shown here is derived from an EMBL/GenBank/DDBJ whole genome shotgun (WGS) entry which is preliminary data.</text>
</comment>
<proteinExistence type="predicted"/>
<protein>
    <submittedName>
        <fullName evidence="2">PucR C-terminal helix-turn-helix domain protein</fullName>
    </submittedName>
</protein>
<sequence>MHPNTLDYRLRRVAELTGLDPAQPSAARTLAAALLAVKAR</sequence>
<dbReference type="AlphaFoldDB" id="A0A829Q7S8"/>
<organism evidence="2 3">
    <name type="scientific">Mycobacteroides abscessus 21</name>
    <dbReference type="NCBI Taxonomy" id="1299324"/>
    <lineage>
        <taxon>Bacteria</taxon>
        <taxon>Bacillati</taxon>
        <taxon>Actinomycetota</taxon>
        <taxon>Actinomycetes</taxon>
        <taxon>Mycobacteriales</taxon>
        <taxon>Mycobacteriaceae</taxon>
        <taxon>Mycobacteroides</taxon>
        <taxon>Mycobacteroides abscessus</taxon>
    </lineage>
</organism>
<dbReference type="Pfam" id="PF13556">
    <property type="entry name" value="HTH_30"/>
    <property type="match status" value="1"/>
</dbReference>